<organism evidence="2 3">
    <name type="scientific">Zobellia uliginosa</name>
    <dbReference type="NCBI Taxonomy" id="143224"/>
    <lineage>
        <taxon>Bacteria</taxon>
        <taxon>Pseudomonadati</taxon>
        <taxon>Bacteroidota</taxon>
        <taxon>Flavobacteriia</taxon>
        <taxon>Flavobacteriales</taxon>
        <taxon>Flavobacteriaceae</taxon>
        <taxon>Zobellia</taxon>
    </lineage>
</organism>
<feature type="transmembrane region" description="Helical" evidence="1">
    <location>
        <begin position="43"/>
        <end position="64"/>
    </location>
</feature>
<accession>A0ABY1KWI5</accession>
<evidence type="ECO:0000313" key="3">
    <source>
        <dbReference type="Proteomes" id="UP000185728"/>
    </source>
</evidence>
<name>A0ABY1KWI5_9FLAO</name>
<dbReference type="EMBL" id="FTOB01000004">
    <property type="protein sequence ID" value="SIS86607.1"/>
    <property type="molecule type" value="Genomic_DNA"/>
</dbReference>
<feature type="transmembrane region" description="Helical" evidence="1">
    <location>
        <begin position="70"/>
        <end position="93"/>
    </location>
</feature>
<evidence type="ECO:0000256" key="1">
    <source>
        <dbReference type="SAM" id="Phobius"/>
    </source>
</evidence>
<dbReference type="Proteomes" id="UP000185728">
    <property type="component" value="Unassembled WGS sequence"/>
</dbReference>
<sequence length="248" mass="28112">MGSLEVSSEKIEDLRLDYSKYEVDELVETVSDAVFFPLYIAKVVGSVLLTVLLMLLVLTVYGTYHWFTGFLFFVIALVVTMPSVILFSVIRLFSTIKSDLEKVYAITLDTALHVYNDANKLKEQRTNNVALKYSFADVFKGVALYVIRPTLKGVLSKRIKWFALPFTWLIDIIFKKIFLSKSAQAALVKEDMANEVESDKETGEMDTNGIGAKIVNATFITLKFPFRLALVLYGIVNSFIIWVLIYLL</sequence>
<keyword evidence="1" id="KW-0472">Membrane</keyword>
<comment type="caution">
    <text evidence="2">The sequence shown here is derived from an EMBL/GenBank/DDBJ whole genome shotgun (WGS) entry which is preliminary data.</text>
</comment>
<gene>
    <name evidence="2" type="ORF">SAMN05421766_104484</name>
</gene>
<keyword evidence="1" id="KW-1133">Transmembrane helix</keyword>
<reference evidence="2 3" key="1">
    <citation type="submission" date="2017-01" db="EMBL/GenBank/DDBJ databases">
        <authorList>
            <person name="Varghese N."/>
            <person name="Submissions S."/>
        </authorList>
    </citation>
    <scope>NUCLEOTIDE SEQUENCE [LARGE SCALE GENOMIC DNA]</scope>
    <source>
        <strain evidence="2 3">DSM 2061</strain>
    </source>
</reference>
<protein>
    <submittedName>
        <fullName evidence="2">Uncharacterized protein</fullName>
    </submittedName>
</protein>
<proteinExistence type="predicted"/>
<keyword evidence="3" id="KW-1185">Reference proteome</keyword>
<feature type="transmembrane region" description="Helical" evidence="1">
    <location>
        <begin position="228"/>
        <end position="247"/>
    </location>
</feature>
<evidence type="ECO:0000313" key="2">
    <source>
        <dbReference type="EMBL" id="SIS86607.1"/>
    </source>
</evidence>
<keyword evidence="1" id="KW-0812">Transmembrane</keyword>